<comment type="caution">
    <text evidence="3">The sequence shown here is derived from an EMBL/GenBank/DDBJ whole genome shotgun (WGS) entry which is preliminary data.</text>
</comment>
<keyword evidence="2" id="KW-0812">Transmembrane</keyword>
<dbReference type="KEGG" id="mrr:Moror_4006"/>
<dbReference type="OrthoDB" id="3061426at2759"/>
<feature type="region of interest" description="Disordered" evidence="1">
    <location>
        <begin position="250"/>
        <end position="383"/>
    </location>
</feature>
<feature type="transmembrane region" description="Helical" evidence="2">
    <location>
        <begin position="12"/>
        <end position="33"/>
    </location>
</feature>
<evidence type="ECO:0000256" key="2">
    <source>
        <dbReference type="SAM" id="Phobius"/>
    </source>
</evidence>
<sequence length="383" mass="41640">MEITLLDSTTTTMYFGRSTVLCLLISIVAIALASNSLYVTESHYDDIFDFTPLVLAIAGLTFMLVTISLILTVFLRQPFLTRICVELVWSGFLWVCWFATAGYVTWSKRCPFRVVGPYGADPFCEVHPTLNGLSFVLALLLLGHWTILLIVGHHFSAGGQRTWNMSLKELALRAPSTTSSQTGLQETPKFEYDQPMSFVPPAYAATMSSASSPSSALPRLMTEASTAHPYADGQSPLASSTVVSYPPTVYHLQPQTHHPGHLSAADADVDPPPPSITPPPPHSPPIHPPITRSPSYTETAPPLPSIRAMTTSSSSSPPHSPSHANSLSLPRTNTITSTTSESNHTRVYQMEYDIEPPPEAYHNPYTNSSGPGGGTPIYAWSER</sequence>
<evidence type="ECO:0000313" key="3">
    <source>
        <dbReference type="EMBL" id="ESK95248.1"/>
    </source>
</evidence>
<organism evidence="3 4">
    <name type="scientific">Moniliophthora roreri (strain MCA 2997)</name>
    <name type="common">Cocoa frosty pod rot fungus</name>
    <name type="synonym">Crinipellis roreri</name>
    <dbReference type="NCBI Taxonomy" id="1381753"/>
    <lineage>
        <taxon>Eukaryota</taxon>
        <taxon>Fungi</taxon>
        <taxon>Dikarya</taxon>
        <taxon>Basidiomycota</taxon>
        <taxon>Agaricomycotina</taxon>
        <taxon>Agaricomycetes</taxon>
        <taxon>Agaricomycetidae</taxon>
        <taxon>Agaricales</taxon>
        <taxon>Marasmiineae</taxon>
        <taxon>Marasmiaceae</taxon>
        <taxon>Moniliophthora</taxon>
    </lineage>
</organism>
<keyword evidence="2" id="KW-1133">Transmembrane helix</keyword>
<feature type="compositionally biased region" description="Low complexity" evidence="1">
    <location>
        <begin position="312"/>
        <end position="342"/>
    </location>
</feature>
<proteinExistence type="predicted"/>
<gene>
    <name evidence="3" type="ORF">Moror_4006</name>
</gene>
<name>V2X7U9_MONRO</name>
<evidence type="ECO:0008006" key="5">
    <source>
        <dbReference type="Google" id="ProtNLM"/>
    </source>
</evidence>
<dbReference type="AlphaFoldDB" id="V2X7U9"/>
<reference evidence="3 4" key="1">
    <citation type="journal article" date="2014" name="BMC Genomics">
        <title>Genome and secretome analysis of the hemibiotrophic fungal pathogen, Moniliophthora roreri, which causes frosty pod rot disease of cacao: mechanisms of the biotrophic and necrotrophic phases.</title>
        <authorList>
            <person name="Meinhardt L.W."/>
            <person name="Costa G.G.L."/>
            <person name="Thomazella D.P.T."/>
            <person name="Teixeira P.J.P.L."/>
            <person name="Carazzolle M.F."/>
            <person name="Schuster S.C."/>
            <person name="Carlson J.E."/>
            <person name="Guiltinan M.J."/>
            <person name="Mieczkowski P."/>
            <person name="Farmer A."/>
            <person name="Ramaraj T."/>
            <person name="Crozier J."/>
            <person name="Davis R.E."/>
            <person name="Shao J."/>
            <person name="Melnick R.L."/>
            <person name="Pereira G.A.G."/>
            <person name="Bailey B.A."/>
        </authorList>
    </citation>
    <scope>NUCLEOTIDE SEQUENCE [LARGE SCALE GENOMIC DNA]</scope>
    <source>
        <strain evidence="3 4">MCA 2997</strain>
    </source>
</reference>
<accession>V2X7U9</accession>
<evidence type="ECO:0000256" key="1">
    <source>
        <dbReference type="SAM" id="MobiDB-lite"/>
    </source>
</evidence>
<dbReference type="Proteomes" id="UP000017559">
    <property type="component" value="Unassembled WGS sequence"/>
</dbReference>
<feature type="transmembrane region" description="Helical" evidence="2">
    <location>
        <begin position="87"/>
        <end position="106"/>
    </location>
</feature>
<dbReference type="EMBL" id="AWSO01000101">
    <property type="protein sequence ID" value="ESK95248.1"/>
    <property type="molecule type" value="Genomic_DNA"/>
</dbReference>
<keyword evidence="4" id="KW-1185">Reference proteome</keyword>
<protein>
    <recommendedName>
        <fullName evidence="5">MARVEL domain-containing protein</fullName>
    </recommendedName>
</protein>
<evidence type="ECO:0000313" key="4">
    <source>
        <dbReference type="Proteomes" id="UP000017559"/>
    </source>
</evidence>
<feature type="compositionally biased region" description="Pro residues" evidence="1">
    <location>
        <begin position="270"/>
        <end position="288"/>
    </location>
</feature>
<dbReference type="HOGENOM" id="CLU_721778_0_0_1"/>
<feature type="transmembrane region" description="Helical" evidence="2">
    <location>
        <begin position="132"/>
        <end position="151"/>
    </location>
</feature>
<keyword evidence="2" id="KW-0472">Membrane</keyword>
<feature type="transmembrane region" description="Helical" evidence="2">
    <location>
        <begin position="53"/>
        <end position="75"/>
    </location>
</feature>